<name>A0A382W8R9_9ZZZZ</name>
<dbReference type="Gene3D" id="2.60.120.620">
    <property type="entry name" value="q2cbj1_9rhob like domain"/>
    <property type="match status" value="1"/>
</dbReference>
<dbReference type="Pfam" id="PF13759">
    <property type="entry name" value="2OG-FeII_Oxy_5"/>
    <property type="match status" value="1"/>
</dbReference>
<dbReference type="InterPro" id="IPR012668">
    <property type="entry name" value="CHP02466"/>
</dbReference>
<evidence type="ECO:0008006" key="2">
    <source>
        <dbReference type="Google" id="ProtNLM"/>
    </source>
</evidence>
<proteinExistence type="predicted"/>
<dbReference type="NCBIfam" id="TIGR02466">
    <property type="entry name" value="TIGR02466 family protein"/>
    <property type="match status" value="1"/>
</dbReference>
<sequence>MNMLNVIEFEKKGDDLHQHPAFRDFSQRVLECNKHILDTDKYQYENVEITNMWGNTLSRGDDHPPHTHSNNILSGVYYLRASEEASPIQFFDPRPQASTFRPRNKSNWNNSSMIQFNPVVGIGFIFPSWLMHWVPPTKVERVSISWNVIVRGDYGEPNTLQNAHI</sequence>
<evidence type="ECO:0000313" key="1">
    <source>
        <dbReference type="EMBL" id="SVD55217.1"/>
    </source>
</evidence>
<accession>A0A382W8R9</accession>
<protein>
    <recommendedName>
        <fullName evidence="2">Fe2OG dioxygenase domain-containing protein</fullName>
    </recommendedName>
</protein>
<reference evidence="1" key="1">
    <citation type="submission" date="2018-05" db="EMBL/GenBank/DDBJ databases">
        <authorList>
            <person name="Lanie J.A."/>
            <person name="Ng W.-L."/>
            <person name="Kazmierczak K.M."/>
            <person name="Andrzejewski T.M."/>
            <person name="Davidsen T.M."/>
            <person name="Wayne K.J."/>
            <person name="Tettelin H."/>
            <person name="Glass J.I."/>
            <person name="Rusch D."/>
            <person name="Podicherti R."/>
            <person name="Tsui H.-C.T."/>
            <person name="Winkler M.E."/>
        </authorList>
    </citation>
    <scope>NUCLEOTIDE SEQUENCE</scope>
</reference>
<dbReference type="AlphaFoldDB" id="A0A382W8R9"/>
<organism evidence="1">
    <name type="scientific">marine metagenome</name>
    <dbReference type="NCBI Taxonomy" id="408172"/>
    <lineage>
        <taxon>unclassified sequences</taxon>
        <taxon>metagenomes</taxon>
        <taxon>ecological metagenomes</taxon>
    </lineage>
</organism>
<dbReference type="EMBL" id="UINC01157949">
    <property type="protein sequence ID" value="SVD55217.1"/>
    <property type="molecule type" value="Genomic_DNA"/>
</dbReference>
<gene>
    <name evidence="1" type="ORF">METZ01_LOCUS408071</name>
</gene>